<dbReference type="EMBL" id="JASPKY010000002">
    <property type="protein sequence ID" value="KAK9759107.1"/>
    <property type="molecule type" value="Genomic_DNA"/>
</dbReference>
<dbReference type="GO" id="GO:0004984">
    <property type="term" value="F:olfactory receptor activity"/>
    <property type="evidence" value="ECO:0007669"/>
    <property type="project" value="InterPro"/>
</dbReference>
<feature type="transmembrane region" description="Helical" evidence="10">
    <location>
        <begin position="195"/>
        <end position="217"/>
    </location>
</feature>
<dbReference type="GO" id="GO:0005886">
    <property type="term" value="C:plasma membrane"/>
    <property type="evidence" value="ECO:0007669"/>
    <property type="project" value="UniProtKB-SubCell"/>
</dbReference>
<dbReference type="AlphaFoldDB" id="A0AAW1NKP3"/>
<comment type="caution">
    <text evidence="11">The sequence shown here is derived from an EMBL/GenBank/DDBJ whole genome shotgun (WGS) entry which is preliminary data.</text>
</comment>
<keyword evidence="6 10" id="KW-1133">Transmembrane helix</keyword>
<evidence type="ECO:0000256" key="7">
    <source>
        <dbReference type="ARBA" id="ARBA00023136"/>
    </source>
</evidence>
<reference evidence="11 12" key="1">
    <citation type="journal article" date="2024" name="BMC Genomics">
        <title>De novo assembly and annotation of Popillia japonica's genome with initial clues to its potential as an invasive pest.</title>
        <authorList>
            <person name="Cucini C."/>
            <person name="Boschi S."/>
            <person name="Funari R."/>
            <person name="Cardaioli E."/>
            <person name="Iannotti N."/>
            <person name="Marturano G."/>
            <person name="Paoli F."/>
            <person name="Bruttini M."/>
            <person name="Carapelli A."/>
            <person name="Frati F."/>
            <person name="Nardi F."/>
        </authorList>
    </citation>
    <scope>NUCLEOTIDE SEQUENCE [LARGE SCALE GENOMIC DNA]</scope>
    <source>
        <strain evidence="11">DMR45628</strain>
    </source>
</reference>
<evidence type="ECO:0000256" key="8">
    <source>
        <dbReference type="ARBA" id="ARBA00023170"/>
    </source>
</evidence>
<feature type="transmembrane region" description="Helical" evidence="10">
    <location>
        <begin position="229"/>
        <end position="250"/>
    </location>
</feature>
<keyword evidence="7 10" id="KW-0472">Membrane</keyword>
<dbReference type="PANTHER" id="PTHR21137">
    <property type="entry name" value="ODORANT RECEPTOR"/>
    <property type="match status" value="1"/>
</dbReference>
<evidence type="ECO:0000256" key="6">
    <source>
        <dbReference type="ARBA" id="ARBA00022989"/>
    </source>
</evidence>
<dbReference type="GO" id="GO:0005549">
    <property type="term" value="F:odorant binding"/>
    <property type="evidence" value="ECO:0007669"/>
    <property type="project" value="InterPro"/>
</dbReference>
<keyword evidence="5" id="KW-0552">Olfaction</keyword>
<dbReference type="GO" id="GO:0007165">
    <property type="term" value="P:signal transduction"/>
    <property type="evidence" value="ECO:0007669"/>
    <property type="project" value="UniProtKB-KW"/>
</dbReference>
<sequence>MHVAVDNLTTIGVACQVLLKDIDILINRKKYTQVVDCVNEFWPDDKFGTRAMIKVNRIRSRLIKFVEIYLWLIVFGIASFFLKTIVEREKNLPALWIAFCDLNNSPCYVINYVAQVLCILWGMMGLLSYDFMIILLLGLGYREFEQIKCGFLELPINETVAGDDAEALEQIRDLVKQHNLVLEFIDGIRGLLSKILVFQFVAVSYMICSSLFLLSAVGFPPPKSTIYRIIPYLASVFGQNLLFCIAGQLISDQSTSVADAAYASKWWAKTQPRLRRAICLVILRSQRESQISAAGIIKVDLNTFVAVTKTTSSVLAFANAIFQ</sequence>
<evidence type="ECO:0000256" key="5">
    <source>
        <dbReference type="ARBA" id="ARBA00022725"/>
    </source>
</evidence>
<keyword evidence="9" id="KW-0807">Transducer</keyword>
<keyword evidence="3" id="KW-0716">Sensory transduction</keyword>
<name>A0AAW1NKP3_POPJA</name>
<keyword evidence="8 11" id="KW-0675">Receptor</keyword>
<evidence type="ECO:0000256" key="4">
    <source>
        <dbReference type="ARBA" id="ARBA00022692"/>
    </source>
</evidence>
<dbReference type="Proteomes" id="UP001458880">
    <property type="component" value="Unassembled WGS sequence"/>
</dbReference>
<evidence type="ECO:0000313" key="12">
    <source>
        <dbReference type="Proteomes" id="UP001458880"/>
    </source>
</evidence>
<proteinExistence type="predicted"/>
<dbReference type="InterPro" id="IPR004117">
    <property type="entry name" value="7tm6_olfct_rcpt"/>
</dbReference>
<feature type="transmembrane region" description="Helical" evidence="10">
    <location>
        <begin position="62"/>
        <end position="82"/>
    </location>
</feature>
<keyword evidence="12" id="KW-1185">Reference proteome</keyword>
<dbReference type="Pfam" id="PF02949">
    <property type="entry name" value="7tm_6"/>
    <property type="match status" value="1"/>
</dbReference>
<gene>
    <name evidence="11" type="ORF">QE152_g238</name>
</gene>
<feature type="transmembrane region" description="Helical" evidence="10">
    <location>
        <begin position="112"/>
        <end position="139"/>
    </location>
</feature>
<accession>A0AAW1NKP3</accession>
<comment type="subcellular location">
    <subcellularLocation>
        <location evidence="1">Cell membrane</location>
        <topology evidence="1">Multi-pass membrane protein</topology>
    </subcellularLocation>
</comment>
<evidence type="ECO:0000256" key="1">
    <source>
        <dbReference type="ARBA" id="ARBA00004651"/>
    </source>
</evidence>
<evidence type="ECO:0000256" key="3">
    <source>
        <dbReference type="ARBA" id="ARBA00022606"/>
    </source>
</evidence>
<evidence type="ECO:0000256" key="9">
    <source>
        <dbReference type="ARBA" id="ARBA00023224"/>
    </source>
</evidence>
<organism evidence="11 12">
    <name type="scientific">Popillia japonica</name>
    <name type="common">Japanese beetle</name>
    <dbReference type="NCBI Taxonomy" id="7064"/>
    <lineage>
        <taxon>Eukaryota</taxon>
        <taxon>Metazoa</taxon>
        <taxon>Ecdysozoa</taxon>
        <taxon>Arthropoda</taxon>
        <taxon>Hexapoda</taxon>
        <taxon>Insecta</taxon>
        <taxon>Pterygota</taxon>
        <taxon>Neoptera</taxon>
        <taxon>Endopterygota</taxon>
        <taxon>Coleoptera</taxon>
        <taxon>Polyphaga</taxon>
        <taxon>Scarabaeiformia</taxon>
        <taxon>Scarabaeidae</taxon>
        <taxon>Rutelinae</taxon>
        <taxon>Popillia</taxon>
    </lineage>
</organism>
<evidence type="ECO:0000256" key="2">
    <source>
        <dbReference type="ARBA" id="ARBA00022475"/>
    </source>
</evidence>
<keyword evidence="4 10" id="KW-0812">Transmembrane</keyword>
<dbReference type="PANTHER" id="PTHR21137:SF35">
    <property type="entry name" value="ODORANT RECEPTOR 19A-RELATED"/>
    <property type="match status" value="1"/>
</dbReference>
<protein>
    <submittedName>
        <fullName evidence="11">7tm Odorant receptor</fullName>
    </submittedName>
</protein>
<keyword evidence="2" id="KW-1003">Cell membrane</keyword>
<evidence type="ECO:0000256" key="10">
    <source>
        <dbReference type="SAM" id="Phobius"/>
    </source>
</evidence>
<evidence type="ECO:0000313" key="11">
    <source>
        <dbReference type="EMBL" id="KAK9759107.1"/>
    </source>
</evidence>